<keyword evidence="11" id="KW-1185">Reference proteome</keyword>
<dbReference type="InterPro" id="IPR011284">
    <property type="entry name" value="3oxo_ACP_reduc"/>
</dbReference>
<dbReference type="FunFam" id="3.40.50.720:FF:000115">
    <property type="entry name" value="3-oxoacyl-[acyl-carrier-protein] reductase FabG"/>
    <property type="match status" value="1"/>
</dbReference>
<feature type="active site" description="Proton acceptor" evidence="6">
    <location>
        <position position="156"/>
    </location>
</feature>
<dbReference type="PANTHER" id="PTHR42879:SF2">
    <property type="entry name" value="3-OXOACYL-[ACYL-CARRIER-PROTEIN] REDUCTASE FABG"/>
    <property type="match status" value="1"/>
</dbReference>
<protein>
    <recommendedName>
        <fullName evidence="8">3-oxoacyl-[acyl-carrier-protein] reductase</fullName>
        <ecNumber evidence="8">1.1.1.100</ecNumber>
    </recommendedName>
</protein>
<dbReference type="EMBL" id="JACBAZ010000008">
    <property type="protein sequence ID" value="NWK57186.1"/>
    <property type="molecule type" value="Genomic_DNA"/>
</dbReference>
<feature type="binding site" evidence="7">
    <location>
        <position position="189"/>
    </location>
    <ligand>
        <name>NADP(+)</name>
        <dbReference type="ChEBI" id="CHEBI:58349"/>
    </ligand>
</feature>
<dbReference type="NCBIfam" id="TIGR01830">
    <property type="entry name" value="3oxo_ACP_reduc"/>
    <property type="match status" value="1"/>
</dbReference>
<feature type="binding site" evidence="7">
    <location>
        <position position="91"/>
    </location>
    <ligand>
        <name>NADP(+)</name>
        <dbReference type="ChEBI" id="CHEBI:58349"/>
    </ligand>
</feature>
<evidence type="ECO:0000313" key="11">
    <source>
        <dbReference type="Proteomes" id="UP000557872"/>
    </source>
</evidence>
<dbReference type="InterPro" id="IPR057326">
    <property type="entry name" value="KR_dom"/>
</dbReference>
<comment type="pathway">
    <text evidence="8">Lipid metabolism; fatty acid biosynthesis.</text>
</comment>
<evidence type="ECO:0000256" key="7">
    <source>
        <dbReference type="PIRSR" id="PIRSR611284-2"/>
    </source>
</evidence>
<keyword evidence="4 8" id="KW-0560">Oxidoreductase</keyword>
<evidence type="ECO:0000313" key="10">
    <source>
        <dbReference type="EMBL" id="NWK57186.1"/>
    </source>
</evidence>
<dbReference type="InterPro" id="IPR002347">
    <property type="entry name" value="SDR_fam"/>
</dbReference>
<dbReference type="PANTHER" id="PTHR42879">
    <property type="entry name" value="3-OXOACYL-(ACYL-CARRIER-PROTEIN) REDUCTASE"/>
    <property type="match status" value="1"/>
</dbReference>
<dbReference type="RefSeq" id="WP_178934012.1">
    <property type="nucleotide sequence ID" value="NZ_JACBAZ010000008.1"/>
</dbReference>
<evidence type="ECO:0000256" key="3">
    <source>
        <dbReference type="ARBA" id="ARBA00022857"/>
    </source>
</evidence>
<dbReference type="AlphaFoldDB" id="A0A851GIK7"/>
<dbReference type="SUPFAM" id="SSF51735">
    <property type="entry name" value="NAD(P)-binding Rossmann-fold domains"/>
    <property type="match status" value="1"/>
</dbReference>
<dbReference type="Proteomes" id="UP000557872">
    <property type="component" value="Unassembled WGS sequence"/>
</dbReference>
<keyword evidence="8" id="KW-0276">Fatty acid metabolism</keyword>
<dbReference type="CDD" id="cd05333">
    <property type="entry name" value="BKR_SDR_c"/>
    <property type="match status" value="1"/>
</dbReference>
<dbReference type="Gene3D" id="3.40.50.720">
    <property type="entry name" value="NAD(P)-binding Rossmann-like Domain"/>
    <property type="match status" value="1"/>
</dbReference>
<sequence length="248" mass="25730">MARFTDKVAVVTGAGRGIGLEIAKAFVAEGGKVAVVSRSESSCGAAAEAINAETPGAAKAYAVDVADYDAVQELGKQVIADFGGVNIIVNNAGVTRDGLLMRMKDSDWDLVLNTNLKGAFNTVKAFQRPLMKAADPRIINISSVIGLMGNAGQANYAASKAGLIGFTKSVARELAGRKVTCNAIAPGFIVTDMTDELNDAQKEGIVGNIPLKEMGQPEDIATLTLFLASAEARYITGQVIASDGGMTM</sequence>
<comment type="similarity">
    <text evidence="2 8">Belongs to the short-chain dehydrogenases/reductases (SDR) family.</text>
</comment>
<name>A0A851GIK7_9BACT</name>
<dbReference type="GO" id="GO:0006633">
    <property type="term" value="P:fatty acid biosynthetic process"/>
    <property type="evidence" value="ECO:0007669"/>
    <property type="project" value="UniProtKB-UniPathway"/>
</dbReference>
<evidence type="ECO:0000256" key="6">
    <source>
        <dbReference type="PIRSR" id="PIRSR611284-1"/>
    </source>
</evidence>
<gene>
    <name evidence="10" type="primary">fabG</name>
    <name evidence="10" type="ORF">HW115_16305</name>
</gene>
<dbReference type="PRINTS" id="PR00081">
    <property type="entry name" value="GDHRDH"/>
</dbReference>
<comment type="catalytic activity">
    <reaction evidence="5 8">
        <text>a (3R)-hydroxyacyl-[ACP] + NADP(+) = a 3-oxoacyl-[ACP] + NADPH + H(+)</text>
        <dbReference type="Rhea" id="RHEA:17397"/>
        <dbReference type="Rhea" id="RHEA-COMP:9916"/>
        <dbReference type="Rhea" id="RHEA-COMP:9945"/>
        <dbReference type="ChEBI" id="CHEBI:15378"/>
        <dbReference type="ChEBI" id="CHEBI:57783"/>
        <dbReference type="ChEBI" id="CHEBI:58349"/>
        <dbReference type="ChEBI" id="CHEBI:78776"/>
        <dbReference type="ChEBI" id="CHEBI:78827"/>
        <dbReference type="EC" id="1.1.1.100"/>
    </reaction>
</comment>
<evidence type="ECO:0000256" key="2">
    <source>
        <dbReference type="ARBA" id="ARBA00006484"/>
    </source>
</evidence>
<dbReference type="PROSITE" id="PS00061">
    <property type="entry name" value="ADH_SHORT"/>
    <property type="match status" value="1"/>
</dbReference>
<dbReference type="GO" id="GO:0051287">
    <property type="term" value="F:NAD binding"/>
    <property type="evidence" value="ECO:0007669"/>
    <property type="project" value="UniProtKB-UniRule"/>
</dbReference>
<comment type="caution">
    <text evidence="10">The sequence shown here is derived from an EMBL/GenBank/DDBJ whole genome shotgun (WGS) entry which is preliminary data.</text>
</comment>
<evidence type="ECO:0000256" key="1">
    <source>
        <dbReference type="ARBA" id="ARBA00002607"/>
    </source>
</evidence>
<dbReference type="InterPro" id="IPR036291">
    <property type="entry name" value="NAD(P)-bd_dom_sf"/>
</dbReference>
<keyword evidence="3 7" id="KW-0521">NADP</keyword>
<feature type="binding site" evidence="7">
    <location>
        <begin position="13"/>
        <end position="16"/>
    </location>
    <ligand>
        <name>NADP(+)</name>
        <dbReference type="ChEBI" id="CHEBI:58349"/>
    </ligand>
</feature>
<evidence type="ECO:0000259" key="9">
    <source>
        <dbReference type="SMART" id="SM00822"/>
    </source>
</evidence>
<proteinExistence type="inferred from homology"/>
<feature type="domain" description="Ketoreductase" evidence="9">
    <location>
        <begin position="7"/>
        <end position="187"/>
    </location>
</feature>
<keyword evidence="8" id="KW-0443">Lipid metabolism</keyword>
<comment type="function">
    <text evidence="1 8">Catalyzes the NADPH-dependent reduction of beta-ketoacyl-ACP substrates to beta-hydroxyacyl-ACP products, the first reductive step in the elongation cycle of fatty acid biosynthesis.</text>
</comment>
<dbReference type="EC" id="1.1.1.100" evidence="8"/>
<dbReference type="Pfam" id="PF13561">
    <property type="entry name" value="adh_short_C2"/>
    <property type="match status" value="1"/>
</dbReference>
<keyword evidence="8" id="KW-0275">Fatty acid biosynthesis</keyword>
<dbReference type="UniPathway" id="UPA00094"/>
<dbReference type="SMART" id="SM00822">
    <property type="entry name" value="PKS_KR"/>
    <property type="match status" value="1"/>
</dbReference>
<accession>A0A851GIK7</accession>
<evidence type="ECO:0000256" key="4">
    <source>
        <dbReference type="ARBA" id="ARBA00023002"/>
    </source>
</evidence>
<feature type="binding site" evidence="7">
    <location>
        <begin position="156"/>
        <end position="160"/>
    </location>
    <ligand>
        <name>NADP(+)</name>
        <dbReference type="ChEBI" id="CHEBI:58349"/>
    </ligand>
</feature>
<dbReference type="InterPro" id="IPR050259">
    <property type="entry name" value="SDR"/>
</dbReference>
<evidence type="ECO:0000256" key="5">
    <source>
        <dbReference type="ARBA" id="ARBA00048508"/>
    </source>
</evidence>
<evidence type="ECO:0000256" key="8">
    <source>
        <dbReference type="RuleBase" id="RU366074"/>
    </source>
</evidence>
<reference evidence="10 11" key="1">
    <citation type="submission" date="2020-07" db="EMBL/GenBank/DDBJ databases">
        <title>Roseicoccus Jingziensis gen. nov., sp. nov., isolated from coastal seawater.</title>
        <authorList>
            <person name="Feng X."/>
        </authorList>
    </citation>
    <scope>NUCLEOTIDE SEQUENCE [LARGE SCALE GENOMIC DNA]</scope>
    <source>
        <strain evidence="10 11">N1E253</strain>
    </source>
</reference>
<comment type="subunit">
    <text evidence="8">Homotetramer.</text>
</comment>
<dbReference type="InterPro" id="IPR020904">
    <property type="entry name" value="Sc_DH/Rdtase_CS"/>
</dbReference>
<keyword evidence="8" id="KW-0444">Lipid biosynthesis</keyword>
<dbReference type="PRINTS" id="PR00080">
    <property type="entry name" value="SDRFAMILY"/>
</dbReference>
<dbReference type="GO" id="GO:0004316">
    <property type="term" value="F:3-oxoacyl-[acyl-carrier-protein] reductase (NADPH) activity"/>
    <property type="evidence" value="ECO:0007669"/>
    <property type="project" value="UniProtKB-UniRule"/>
</dbReference>
<dbReference type="NCBIfam" id="NF009466">
    <property type="entry name" value="PRK12826.1-2"/>
    <property type="match status" value="1"/>
</dbReference>
<organism evidence="10 11">
    <name type="scientific">Oceaniferula marina</name>
    <dbReference type="NCBI Taxonomy" id="2748318"/>
    <lineage>
        <taxon>Bacteria</taxon>
        <taxon>Pseudomonadati</taxon>
        <taxon>Verrucomicrobiota</taxon>
        <taxon>Verrucomicrobiia</taxon>
        <taxon>Verrucomicrobiales</taxon>
        <taxon>Verrucomicrobiaceae</taxon>
        <taxon>Oceaniferula</taxon>
    </lineage>
</organism>